<evidence type="ECO:0000256" key="3">
    <source>
        <dbReference type="ARBA" id="ARBA00022576"/>
    </source>
</evidence>
<dbReference type="InterPro" id="IPR004838">
    <property type="entry name" value="NHTrfase_class1_PyrdxlP-BS"/>
</dbReference>
<evidence type="ECO:0000256" key="4">
    <source>
        <dbReference type="ARBA" id="ARBA00022679"/>
    </source>
</evidence>
<dbReference type="SUPFAM" id="SSF53383">
    <property type="entry name" value="PLP-dependent transferases"/>
    <property type="match status" value="1"/>
</dbReference>
<evidence type="ECO:0000313" key="8">
    <source>
        <dbReference type="EMBL" id="RAU83093.1"/>
    </source>
</evidence>
<accession>A0A364RFN2</accession>
<gene>
    <name evidence="8" type="ORF">DP923_07640</name>
</gene>
<dbReference type="GO" id="GO:0030170">
    <property type="term" value="F:pyridoxal phosphate binding"/>
    <property type="evidence" value="ECO:0007669"/>
    <property type="project" value="InterPro"/>
</dbReference>
<dbReference type="EMBL" id="QMDV01000002">
    <property type="protein sequence ID" value="RAU83093.1"/>
    <property type="molecule type" value="Genomic_DNA"/>
</dbReference>
<dbReference type="Gene3D" id="3.90.1150.10">
    <property type="entry name" value="Aspartate Aminotransferase, domain 1"/>
    <property type="match status" value="1"/>
</dbReference>
<dbReference type="InterPro" id="IPR015421">
    <property type="entry name" value="PyrdxlP-dep_Trfase_major"/>
</dbReference>
<dbReference type="InterPro" id="IPR015422">
    <property type="entry name" value="PyrdxlP-dep_Trfase_small"/>
</dbReference>
<proteinExistence type="inferred from homology"/>
<keyword evidence="5" id="KW-0663">Pyridoxal phosphate</keyword>
<dbReference type="PANTHER" id="PTHR46383">
    <property type="entry name" value="ASPARTATE AMINOTRANSFERASE"/>
    <property type="match status" value="1"/>
</dbReference>
<dbReference type="Pfam" id="PF00155">
    <property type="entry name" value="Aminotran_1_2"/>
    <property type="match status" value="1"/>
</dbReference>
<dbReference type="Proteomes" id="UP000251692">
    <property type="component" value="Unassembled WGS sequence"/>
</dbReference>
<dbReference type="InterPro" id="IPR004839">
    <property type="entry name" value="Aminotransferase_I/II_large"/>
</dbReference>
<dbReference type="InterPro" id="IPR050596">
    <property type="entry name" value="AspAT/PAT-like"/>
</dbReference>
<evidence type="ECO:0000256" key="5">
    <source>
        <dbReference type="ARBA" id="ARBA00022898"/>
    </source>
</evidence>
<dbReference type="GO" id="GO:0008483">
    <property type="term" value="F:transaminase activity"/>
    <property type="evidence" value="ECO:0007669"/>
    <property type="project" value="UniProtKB-KW"/>
</dbReference>
<dbReference type="EC" id="2.6.1.-" evidence="6"/>
<evidence type="ECO:0000259" key="7">
    <source>
        <dbReference type="Pfam" id="PF00155"/>
    </source>
</evidence>
<sequence length="368" mass="40164">MKYLNLASGASYFASPATATEAAIQALQQGKTKYSEVAGTISLREAIAARYQTQASIKPEHILVTPGVKQALFNLFSVLITKGTDELLVPTPAWFGFHELMKYSKGKLVTIKTLSTEKYNLTPEALEAALNENTRILLLSNPANPTGRIYTRQELEALLAVAARYPNLYIISDEIYDLVTYGEPVTSLLSCQGKTDRCIVINGFSKSFAMSGWRIGYIVAADQVIAMCSDFQKSTFSGLSEFVQDGAKAALQFAADDLPAKLAILKSNRSILAGGLNQIPGLNFFHPDGAYYIFADFSAYLDCTTPTGEQFTTSIALCNFLKEKYKLELSPGDYFGAPGFSRLSFAIEEPDLKEAIIRLKTALASLVI</sequence>
<dbReference type="Gene3D" id="3.40.640.10">
    <property type="entry name" value="Type I PLP-dependent aspartate aminotransferase-like (Major domain)"/>
    <property type="match status" value="1"/>
</dbReference>
<name>A0A364RFN2_9BACT</name>
<dbReference type="PANTHER" id="PTHR46383:SF1">
    <property type="entry name" value="ASPARTATE AMINOTRANSFERASE"/>
    <property type="match status" value="1"/>
</dbReference>
<keyword evidence="3 6" id="KW-0032">Aminotransferase</keyword>
<evidence type="ECO:0000313" key="9">
    <source>
        <dbReference type="Proteomes" id="UP000251692"/>
    </source>
</evidence>
<dbReference type="AlphaFoldDB" id="A0A364RFN2"/>
<feature type="domain" description="Aminotransferase class I/classII large" evidence="7">
    <location>
        <begin position="2"/>
        <end position="358"/>
    </location>
</feature>
<dbReference type="RefSeq" id="WP_112305243.1">
    <property type="nucleotide sequence ID" value="NZ_QMDV01000002.1"/>
</dbReference>
<dbReference type="OrthoDB" id="1489696at2"/>
<dbReference type="PROSITE" id="PS00105">
    <property type="entry name" value="AA_TRANSFER_CLASS_1"/>
    <property type="match status" value="1"/>
</dbReference>
<comment type="similarity">
    <text evidence="2 6">Belongs to the class-I pyridoxal-phosphate-dependent aminotransferase family.</text>
</comment>
<keyword evidence="9" id="KW-1185">Reference proteome</keyword>
<reference evidence="8 9" key="1">
    <citation type="submission" date="2018-06" db="EMBL/GenBank/DDBJ databases">
        <authorList>
            <person name="Liu Z.-W."/>
        </authorList>
    </citation>
    <scope>NUCLEOTIDE SEQUENCE [LARGE SCALE GENOMIC DNA]</scope>
    <source>
        <strain evidence="8 9">2b14</strain>
    </source>
</reference>
<evidence type="ECO:0000256" key="6">
    <source>
        <dbReference type="RuleBase" id="RU000481"/>
    </source>
</evidence>
<comment type="caution">
    <text evidence="8">The sequence shown here is derived from an EMBL/GenBank/DDBJ whole genome shotgun (WGS) entry which is preliminary data.</text>
</comment>
<dbReference type="CDD" id="cd00609">
    <property type="entry name" value="AAT_like"/>
    <property type="match status" value="1"/>
</dbReference>
<evidence type="ECO:0000256" key="2">
    <source>
        <dbReference type="ARBA" id="ARBA00007441"/>
    </source>
</evidence>
<keyword evidence="4 6" id="KW-0808">Transferase</keyword>
<dbReference type="InterPro" id="IPR015424">
    <property type="entry name" value="PyrdxlP-dep_Trfase"/>
</dbReference>
<comment type="cofactor">
    <cofactor evidence="1 6">
        <name>pyridoxal 5'-phosphate</name>
        <dbReference type="ChEBI" id="CHEBI:597326"/>
    </cofactor>
</comment>
<reference evidence="8 9" key="2">
    <citation type="submission" date="2018-07" db="EMBL/GenBank/DDBJ databases">
        <title>Pontibacter sp. 2b14 genomic sequence and assembly.</title>
        <authorList>
            <person name="Du Z.-J."/>
        </authorList>
    </citation>
    <scope>NUCLEOTIDE SEQUENCE [LARGE SCALE GENOMIC DNA]</scope>
    <source>
        <strain evidence="8 9">2b14</strain>
    </source>
</reference>
<dbReference type="GO" id="GO:0006520">
    <property type="term" value="P:amino acid metabolic process"/>
    <property type="evidence" value="ECO:0007669"/>
    <property type="project" value="InterPro"/>
</dbReference>
<evidence type="ECO:0000256" key="1">
    <source>
        <dbReference type="ARBA" id="ARBA00001933"/>
    </source>
</evidence>
<protein>
    <recommendedName>
        <fullName evidence="6">Aminotransferase</fullName>
        <ecNumber evidence="6">2.6.1.-</ecNumber>
    </recommendedName>
</protein>
<organism evidence="8 9">
    <name type="scientific">Pontibacter arcticus</name>
    <dbReference type="NCBI Taxonomy" id="2080288"/>
    <lineage>
        <taxon>Bacteria</taxon>
        <taxon>Pseudomonadati</taxon>
        <taxon>Bacteroidota</taxon>
        <taxon>Cytophagia</taxon>
        <taxon>Cytophagales</taxon>
        <taxon>Hymenobacteraceae</taxon>
        <taxon>Pontibacter</taxon>
    </lineage>
</organism>